<evidence type="ECO:0000313" key="2">
    <source>
        <dbReference type="Proteomes" id="UP000234778"/>
    </source>
</evidence>
<proteinExistence type="predicted"/>
<dbReference type="Pfam" id="PF11382">
    <property type="entry name" value="MctB"/>
    <property type="match status" value="1"/>
</dbReference>
<dbReference type="GeneID" id="81707336"/>
<comment type="caution">
    <text evidence="1">The sequence shown here is derived from an EMBL/GenBank/DDBJ whole genome shotgun (WGS) entry which is preliminary data.</text>
</comment>
<reference evidence="1 2" key="1">
    <citation type="submission" date="2017-12" db="EMBL/GenBank/DDBJ databases">
        <title>Phylogenetic diversity of female urinary microbiome.</title>
        <authorList>
            <person name="Thomas-White K."/>
            <person name="Wolfe A.J."/>
        </authorList>
    </citation>
    <scope>NUCLEOTIDE SEQUENCE [LARGE SCALE GENOMIC DNA]</scope>
    <source>
        <strain evidence="1 2">UMB0319</strain>
    </source>
</reference>
<dbReference type="InterPro" id="IPR021522">
    <property type="entry name" value="MctB"/>
</dbReference>
<dbReference type="EMBL" id="PKHA01000001">
    <property type="protein sequence ID" value="PKY99350.1"/>
    <property type="molecule type" value="Genomic_DNA"/>
</dbReference>
<dbReference type="AlphaFoldDB" id="A0A2I1KUP7"/>
<name>A0A2I1KUP7_9ACTO</name>
<dbReference type="GO" id="GO:0016020">
    <property type="term" value="C:membrane"/>
    <property type="evidence" value="ECO:0007669"/>
    <property type="project" value="InterPro"/>
</dbReference>
<sequence length="321" mass="32563">MIDFRYHLVSLISVFLALAVGVVLGAGPLQSSLGNALNDQVASLREDRNATQGKLEQTETAVNDRDEYITAAAAAYLPGTLTNRKVALVALPEADSSDIEAVVAQLEAAGASVVARVTLTTAWIDTSRETFRSTYSGQFAGYMEAVSGSGNTVLGAGLATALTSSEASASALTDLLKASDSPLMTVDAEPSEPADSVVVVGPRTTMTTGDDPTPAPTEGISLAAWNEALGGLASVSPSVVIGAADVKTDLVAQLRSSQTKVTTVDSVGQVAAAVSVPLALAQTIAGTTGSYGFDEGAEAVMPQLSAATKAAEPAATENTEQ</sequence>
<dbReference type="GO" id="GO:0055070">
    <property type="term" value="P:copper ion homeostasis"/>
    <property type="evidence" value="ECO:0007669"/>
    <property type="project" value="InterPro"/>
</dbReference>
<gene>
    <name evidence="1" type="ORF">CYJ26_00040</name>
</gene>
<evidence type="ECO:0000313" key="1">
    <source>
        <dbReference type="EMBL" id="PKY99350.1"/>
    </source>
</evidence>
<accession>A0A2I1KUP7</accession>
<dbReference type="RefSeq" id="WP_034236359.1">
    <property type="nucleotide sequence ID" value="NZ_CP136961.1"/>
</dbReference>
<dbReference type="Proteomes" id="UP000234778">
    <property type="component" value="Unassembled WGS sequence"/>
</dbReference>
<organism evidence="1 2">
    <name type="scientific">Actinomyces urogenitalis</name>
    <dbReference type="NCBI Taxonomy" id="103621"/>
    <lineage>
        <taxon>Bacteria</taxon>
        <taxon>Bacillati</taxon>
        <taxon>Actinomycetota</taxon>
        <taxon>Actinomycetes</taxon>
        <taxon>Actinomycetales</taxon>
        <taxon>Actinomycetaceae</taxon>
        <taxon>Actinomyces</taxon>
    </lineage>
</organism>
<protein>
    <submittedName>
        <fullName evidence="1">Copper transporter</fullName>
    </submittedName>
</protein>